<dbReference type="RefSeq" id="WP_144020076.1">
    <property type="nucleotide sequence ID" value="NZ_OBEI01000006.1"/>
</dbReference>
<keyword evidence="2" id="KW-1185">Reference proteome</keyword>
<proteinExistence type="predicted"/>
<sequence>MSRFTLSILLTLFMYLFSYAEKGTYKAYVYFIPVGEIYFDIQKDKAIVKGETYKSLRWIYNYTFRFEANKNGYFLYEKENEKEKVYKNEQIEKKKPWLPLIVKFILEGKKPDSEKDKNFPYRIEEKENSVIIYPLKSKKVKKITVKLSKKDRLPDYIQIDGKIDIKLERIR</sequence>
<reference evidence="2" key="1">
    <citation type="submission" date="2017-09" db="EMBL/GenBank/DDBJ databases">
        <authorList>
            <person name="Varghese N."/>
            <person name="Submissions S."/>
        </authorList>
    </citation>
    <scope>NUCLEOTIDE SEQUENCE [LARGE SCALE GENOMIC DNA]</scope>
    <source>
        <strain evidence="2">DSM 15103</strain>
    </source>
</reference>
<evidence type="ECO:0008006" key="3">
    <source>
        <dbReference type="Google" id="ProtNLM"/>
    </source>
</evidence>
<name>A0A285NHJ8_9AQUI</name>
<dbReference type="AlphaFoldDB" id="A0A285NHJ8"/>
<evidence type="ECO:0000313" key="1">
    <source>
        <dbReference type="EMBL" id="SNZ08950.1"/>
    </source>
</evidence>
<dbReference type="EMBL" id="OBEI01000006">
    <property type="protein sequence ID" value="SNZ08950.1"/>
    <property type="molecule type" value="Genomic_DNA"/>
</dbReference>
<accession>A0A285NHJ8</accession>
<organism evidence="1 2">
    <name type="scientific">Persephonella hydrogeniphila</name>
    <dbReference type="NCBI Taxonomy" id="198703"/>
    <lineage>
        <taxon>Bacteria</taxon>
        <taxon>Pseudomonadati</taxon>
        <taxon>Aquificota</taxon>
        <taxon>Aquificia</taxon>
        <taxon>Aquificales</taxon>
        <taxon>Hydrogenothermaceae</taxon>
        <taxon>Persephonella</taxon>
    </lineage>
</organism>
<protein>
    <recommendedName>
        <fullName evidence="3">DUF3108 domain-containing protein</fullName>
    </recommendedName>
</protein>
<gene>
    <name evidence="1" type="ORF">SAMN06265182_1429</name>
</gene>
<dbReference type="Proteomes" id="UP000219036">
    <property type="component" value="Unassembled WGS sequence"/>
</dbReference>
<evidence type="ECO:0000313" key="2">
    <source>
        <dbReference type="Proteomes" id="UP000219036"/>
    </source>
</evidence>
<dbReference type="OrthoDB" id="13122at2"/>